<reference evidence="2" key="1">
    <citation type="submission" date="2016-11" db="UniProtKB">
        <authorList>
            <consortium name="WormBaseParasite"/>
        </authorList>
    </citation>
    <scope>IDENTIFICATION</scope>
</reference>
<dbReference type="eggNOG" id="ENOG502TK6G">
    <property type="taxonomic scope" value="Eukaryota"/>
</dbReference>
<dbReference type="Pfam" id="PF12078">
    <property type="entry name" value="DUF3557"/>
    <property type="match status" value="1"/>
</dbReference>
<proteinExistence type="predicted"/>
<dbReference type="InterPro" id="IPR021942">
    <property type="entry name" value="DUF3557"/>
</dbReference>
<dbReference type="PANTHER" id="PTHR31379">
    <property type="entry name" value="F-BOX C PROTEIN-RELATED-RELATED"/>
    <property type="match status" value="1"/>
</dbReference>
<sequence length="379" mass="44022">MSRPFSYQSFKAIVQYMDPNERLKVSQCCPEFHRIDKIVPFKINVLKIESNKTIMNQCSYQMGIYRKYPEGVEIPMNHEIENIRGGTHVDIDENDVAYSHREMVKGDIWFQDFAETDFFIDGPRLDVFWSHFSNERKPLPKFRRMIQLTVSNQKEKQVRLFEYSRHLYTHANRLLSLIFRGRKEVHIKLLDLEGAHNSMIHVIPGLKFRIKGINLGYLNPKSLDSLVLTEPVEVVQTNHSNFFHPLIQNAMKLVISGWRDVNEEGTSIARLPNQWIHISPIYVSRESLLEFITLIIREWRLAGRRLGTQLSAGVPVTSEIPQVLRRLGEEFNGEFLPDRSIKIPLCHSTNVHISVSKSESGPRLTKAHVLIPTLEMKII</sequence>
<evidence type="ECO:0000313" key="1">
    <source>
        <dbReference type="Proteomes" id="UP000095282"/>
    </source>
</evidence>
<keyword evidence="1" id="KW-1185">Reference proteome</keyword>
<dbReference type="AlphaFoldDB" id="A0A1I7UGR5"/>
<dbReference type="PANTHER" id="PTHR31379:SF1">
    <property type="entry name" value="F-BOX C PROTEIN-RELATED"/>
    <property type="match status" value="1"/>
</dbReference>
<protein>
    <submittedName>
        <fullName evidence="2">F-box domain-containing protein</fullName>
    </submittedName>
</protein>
<evidence type="ECO:0000313" key="2">
    <source>
        <dbReference type="WBParaSite" id="Csp11.Scaffold629.g9163.t1"/>
    </source>
</evidence>
<accession>A0A1I7UGR5</accession>
<organism evidence="1 2">
    <name type="scientific">Caenorhabditis tropicalis</name>
    <dbReference type="NCBI Taxonomy" id="1561998"/>
    <lineage>
        <taxon>Eukaryota</taxon>
        <taxon>Metazoa</taxon>
        <taxon>Ecdysozoa</taxon>
        <taxon>Nematoda</taxon>
        <taxon>Chromadorea</taxon>
        <taxon>Rhabditida</taxon>
        <taxon>Rhabditina</taxon>
        <taxon>Rhabditomorpha</taxon>
        <taxon>Rhabditoidea</taxon>
        <taxon>Rhabditidae</taxon>
        <taxon>Peloderinae</taxon>
        <taxon>Caenorhabditis</taxon>
    </lineage>
</organism>
<name>A0A1I7UGR5_9PELO</name>
<dbReference type="WBParaSite" id="Csp11.Scaffold629.g9163.t1">
    <property type="protein sequence ID" value="Csp11.Scaffold629.g9163.t1"/>
    <property type="gene ID" value="Csp11.Scaffold629.g9163"/>
</dbReference>
<dbReference type="Proteomes" id="UP000095282">
    <property type="component" value="Unplaced"/>
</dbReference>